<feature type="compositionally biased region" description="Basic and acidic residues" evidence="1">
    <location>
        <begin position="651"/>
        <end position="665"/>
    </location>
</feature>
<feature type="compositionally biased region" description="Low complexity" evidence="1">
    <location>
        <begin position="556"/>
        <end position="570"/>
    </location>
</feature>
<dbReference type="AlphaFoldDB" id="A0AAV5WT69"/>
<organism evidence="2 3">
    <name type="scientific">Pristionchus fissidentatus</name>
    <dbReference type="NCBI Taxonomy" id="1538716"/>
    <lineage>
        <taxon>Eukaryota</taxon>
        <taxon>Metazoa</taxon>
        <taxon>Ecdysozoa</taxon>
        <taxon>Nematoda</taxon>
        <taxon>Chromadorea</taxon>
        <taxon>Rhabditida</taxon>
        <taxon>Rhabditina</taxon>
        <taxon>Diplogasteromorpha</taxon>
        <taxon>Diplogasteroidea</taxon>
        <taxon>Neodiplogasteridae</taxon>
        <taxon>Pristionchus</taxon>
    </lineage>
</organism>
<feature type="region of interest" description="Disordered" evidence="1">
    <location>
        <begin position="1"/>
        <end position="33"/>
    </location>
</feature>
<protein>
    <submittedName>
        <fullName evidence="2">Uncharacterized protein</fullName>
    </submittedName>
</protein>
<feature type="non-terminal residue" evidence="2">
    <location>
        <position position="1"/>
    </location>
</feature>
<evidence type="ECO:0000313" key="2">
    <source>
        <dbReference type="EMBL" id="GMT33884.1"/>
    </source>
</evidence>
<feature type="compositionally biased region" description="Acidic residues" evidence="1">
    <location>
        <begin position="641"/>
        <end position="650"/>
    </location>
</feature>
<feature type="region of interest" description="Disordered" evidence="1">
    <location>
        <begin position="554"/>
        <end position="598"/>
    </location>
</feature>
<reference evidence="2" key="1">
    <citation type="submission" date="2023-10" db="EMBL/GenBank/DDBJ databases">
        <title>Genome assembly of Pristionchus species.</title>
        <authorList>
            <person name="Yoshida K."/>
            <person name="Sommer R.J."/>
        </authorList>
    </citation>
    <scope>NUCLEOTIDE SEQUENCE</scope>
    <source>
        <strain evidence="2">RS5133</strain>
    </source>
</reference>
<dbReference type="Proteomes" id="UP001432322">
    <property type="component" value="Unassembled WGS sequence"/>
</dbReference>
<dbReference type="EMBL" id="BTSY01000006">
    <property type="protein sequence ID" value="GMT33884.1"/>
    <property type="molecule type" value="Genomic_DNA"/>
</dbReference>
<sequence length="731" mass="80263">SSSSSSVPSTVTPTTTSSISSTGTVSAVSPTPLRETVLKGEQAKNRWGKSISPVSNLHRHFSSMSLSSARIRMPPRLEEMLREGNRRVQLERVQYSQHYFAFISSATAKSLATASLHPAYSELLHLAAVKSFSSFLIHNGLFASSDLVADDSKSSFRCWAEYMRKLLANQAARLWFVSNVLFCHEISVCFLFAPDKAVRSLFRQFLTETIREAEVNGDASDLCLDQRVASPYAYILVQSMRQFPRLSHMLISLLGALPFKHSHAFRSEPLEFYRAINDLVFPQHPERSMVMAVIRGGILNTLLHMFSPQHATTDFSSLHRKDSMVYEQLHRLVAHSLRMVRMEANGGDANPWRSTTNAIRREEMPDLHVITSFYSKDGGYVKFMTQVVDLLRRTNRSAIASLDWVTDGLLFLCYGHADTSCTLIDIVCPLMGLIMNECGALALKNILAELFAIDDKHTETRFEHLFHKAQLTSMHSQPSAQGLVEILSVPESRLESLLEVTLLALHGIPRVVELVCGDEQVFTLLSKINALCMCRQATNPLCSKFIEWFDENLTGEPSTSSRSEECTTTENLSQADSAMEDGGGSVSEREKIGGGTAAHSNSIDHIISQSSCFSSGQLSPSSRLGAMTLAAGEKRPLPPAEEGEEEDGDGSADRKRSIGETEHLRRGTWAMSPTPLIEDYAGVSTSSSTTAPMEDSDLLISSSHHSTAWSSQPSAPPPAYTEVMGGGGGGG</sequence>
<evidence type="ECO:0000256" key="1">
    <source>
        <dbReference type="SAM" id="MobiDB-lite"/>
    </source>
</evidence>
<name>A0AAV5WT69_9BILA</name>
<feature type="non-terminal residue" evidence="2">
    <location>
        <position position="731"/>
    </location>
</feature>
<comment type="caution">
    <text evidence="2">The sequence shown here is derived from an EMBL/GenBank/DDBJ whole genome shotgun (WGS) entry which is preliminary data.</text>
</comment>
<feature type="compositionally biased region" description="Low complexity" evidence="1">
    <location>
        <begin position="1"/>
        <end position="29"/>
    </location>
</feature>
<proteinExistence type="predicted"/>
<keyword evidence="3" id="KW-1185">Reference proteome</keyword>
<feature type="region of interest" description="Disordered" evidence="1">
    <location>
        <begin position="633"/>
        <end position="731"/>
    </location>
</feature>
<accession>A0AAV5WT69</accession>
<feature type="compositionally biased region" description="Low complexity" evidence="1">
    <location>
        <begin position="698"/>
        <end position="713"/>
    </location>
</feature>
<gene>
    <name evidence="2" type="ORF">PFISCL1PPCAC_25181</name>
</gene>
<evidence type="ECO:0000313" key="3">
    <source>
        <dbReference type="Proteomes" id="UP001432322"/>
    </source>
</evidence>